<dbReference type="Proteomes" id="UP001595906">
    <property type="component" value="Unassembled WGS sequence"/>
</dbReference>
<proteinExistence type="predicted"/>
<organism evidence="1 2">
    <name type="scientific">Parasediminibacterium paludis</name>
    <dbReference type="NCBI Taxonomy" id="908966"/>
    <lineage>
        <taxon>Bacteria</taxon>
        <taxon>Pseudomonadati</taxon>
        <taxon>Bacteroidota</taxon>
        <taxon>Chitinophagia</taxon>
        <taxon>Chitinophagales</taxon>
        <taxon>Chitinophagaceae</taxon>
        <taxon>Parasediminibacterium</taxon>
    </lineage>
</organism>
<dbReference type="RefSeq" id="WP_379011788.1">
    <property type="nucleotide sequence ID" value="NZ_JBHSDC010000002.1"/>
</dbReference>
<evidence type="ECO:0000313" key="1">
    <source>
        <dbReference type="EMBL" id="MFC4230552.1"/>
    </source>
</evidence>
<protein>
    <submittedName>
        <fullName evidence="1">Uncharacterized protein</fullName>
    </submittedName>
</protein>
<name>A0ABV8PR49_9BACT</name>
<sequence length="158" mass="18074">MNQKHLNPTLPKGLSTLDQMRRNQCTARRLNEQESLDILNATIAVLALQDFLQKLERTSMYKHDIKKNAKALFKSLDSISLVAGAELLGNDEIEDSMAEIIANRVDFINRLSQLHPEQWQIASYILRWAENPNSYFFRAISALCIQQDAEDAKNKPQC</sequence>
<comment type="caution">
    <text evidence="1">The sequence shown here is derived from an EMBL/GenBank/DDBJ whole genome shotgun (WGS) entry which is preliminary data.</text>
</comment>
<gene>
    <name evidence="1" type="ORF">ACFOW1_01530</name>
</gene>
<reference evidence="2" key="1">
    <citation type="journal article" date="2019" name="Int. J. Syst. Evol. Microbiol.">
        <title>The Global Catalogue of Microorganisms (GCM) 10K type strain sequencing project: providing services to taxonomists for standard genome sequencing and annotation.</title>
        <authorList>
            <consortium name="The Broad Institute Genomics Platform"/>
            <consortium name="The Broad Institute Genome Sequencing Center for Infectious Disease"/>
            <person name="Wu L."/>
            <person name="Ma J."/>
        </authorList>
    </citation>
    <scope>NUCLEOTIDE SEQUENCE [LARGE SCALE GENOMIC DNA]</scope>
    <source>
        <strain evidence="2">CECT 8010</strain>
    </source>
</reference>
<dbReference type="EMBL" id="JBHSDC010000002">
    <property type="protein sequence ID" value="MFC4230552.1"/>
    <property type="molecule type" value="Genomic_DNA"/>
</dbReference>
<accession>A0ABV8PR49</accession>
<evidence type="ECO:0000313" key="2">
    <source>
        <dbReference type="Proteomes" id="UP001595906"/>
    </source>
</evidence>
<keyword evidence="2" id="KW-1185">Reference proteome</keyword>